<sequence length="80" mass="8890">MVAVFTICTIGVFVWLVGTFLASMVSGGLFRSTAHRQAVERRQAGMQARAIRVKQALDAEAFAAHRRMVAHAMTEQRKSR</sequence>
<organism evidence="1 2">
    <name type="scientific">Flexivirga oryzae</name>
    <dbReference type="NCBI Taxonomy" id="1794944"/>
    <lineage>
        <taxon>Bacteria</taxon>
        <taxon>Bacillati</taxon>
        <taxon>Actinomycetota</taxon>
        <taxon>Actinomycetes</taxon>
        <taxon>Micrococcales</taxon>
        <taxon>Dermacoccaceae</taxon>
        <taxon>Flexivirga</taxon>
    </lineage>
</organism>
<gene>
    <name evidence="1" type="ORF">FHU39_000937</name>
</gene>
<evidence type="ECO:0000313" key="2">
    <source>
        <dbReference type="Proteomes" id="UP000559182"/>
    </source>
</evidence>
<dbReference type="AlphaFoldDB" id="A0A839N4M8"/>
<proteinExistence type="predicted"/>
<dbReference type="EMBL" id="JACHVQ010000001">
    <property type="protein sequence ID" value="MBB2890953.1"/>
    <property type="molecule type" value="Genomic_DNA"/>
</dbReference>
<reference evidence="1 2" key="1">
    <citation type="submission" date="2020-08" db="EMBL/GenBank/DDBJ databases">
        <title>Sequencing the genomes of 1000 actinobacteria strains.</title>
        <authorList>
            <person name="Klenk H.-P."/>
        </authorList>
    </citation>
    <scope>NUCLEOTIDE SEQUENCE [LARGE SCALE GENOMIC DNA]</scope>
    <source>
        <strain evidence="1 2">DSM 105369</strain>
    </source>
</reference>
<keyword evidence="2" id="KW-1185">Reference proteome</keyword>
<protein>
    <submittedName>
        <fullName evidence="1">Uncharacterized protein</fullName>
    </submittedName>
</protein>
<evidence type="ECO:0000313" key="1">
    <source>
        <dbReference type="EMBL" id="MBB2890953.1"/>
    </source>
</evidence>
<dbReference type="Proteomes" id="UP000559182">
    <property type="component" value="Unassembled WGS sequence"/>
</dbReference>
<comment type="caution">
    <text evidence="1">The sequence shown here is derived from an EMBL/GenBank/DDBJ whole genome shotgun (WGS) entry which is preliminary data.</text>
</comment>
<name>A0A839N4M8_9MICO</name>
<accession>A0A839N4M8</accession>
<dbReference type="RefSeq" id="WP_183319286.1">
    <property type="nucleotide sequence ID" value="NZ_JACHVQ010000001.1"/>
</dbReference>